<proteinExistence type="predicted"/>
<feature type="non-terminal residue" evidence="2">
    <location>
        <position position="1"/>
    </location>
</feature>
<dbReference type="EMBL" id="UINC01087899">
    <property type="protein sequence ID" value="SVC37662.1"/>
    <property type="molecule type" value="Genomic_DNA"/>
</dbReference>
<dbReference type="AlphaFoldDB" id="A0A382LRF1"/>
<dbReference type="GO" id="GO:0016020">
    <property type="term" value="C:membrane"/>
    <property type="evidence" value="ECO:0007669"/>
    <property type="project" value="InterPro"/>
</dbReference>
<reference evidence="2" key="1">
    <citation type="submission" date="2018-05" db="EMBL/GenBank/DDBJ databases">
        <authorList>
            <person name="Lanie J.A."/>
            <person name="Ng W.-L."/>
            <person name="Kazmierczak K.M."/>
            <person name="Andrzejewski T.M."/>
            <person name="Davidsen T.M."/>
            <person name="Wayne K.J."/>
            <person name="Tettelin H."/>
            <person name="Glass J.I."/>
            <person name="Rusch D."/>
            <person name="Podicherti R."/>
            <person name="Tsui H.-C.T."/>
            <person name="Winkler M.E."/>
        </authorList>
    </citation>
    <scope>NUCLEOTIDE SEQUENCE</scope>
</reference>
<dbReference type="InterPro" id="IPR024041">
    <property type="entry name" value="NH4_transpt_AmtB-like_dom"/>
</dbReference>
<gene>
    <name evidence="2" type="ORF">METZ01_LOCUS290516</name>
</gene>
<evidence type="ECO:0000259" key="1">
    <source>
        <dbReference type="Pfam" id="PF00909"/>
    </source>
</evidence>
<dbReference type="GO" id="GO:0008519">
    <property type="term" value="F:ammonium channel activity"/>
    <property type="evidence" value="ECO:0007669"/>
    <property type="project" value="InterPro"/>
</dbReference>
<accession>A0A382LRF1</accession>
<organism evidence="2">
    <name type="scientific">marine metagenome</name>
    <dbReference type="NCBI Taxonomy" id="408172"/>
    <lineage>
        <taxon>unclassified sequences</taxon>
        <taxon>metagenomes</taxon>
        <taxon>ecological metagenomes</taxon>
    </lineage>
</organism>
<dbReference type="Pfam" id="PF00909">
    <property type="entry name" value="Ammonium_transp"/>
    <property type="match status" value="1"/>
</dbReference>
<feature type="domain" description="Ammonium transporter AmtB-like" evidence="1">
    <location>
        <begin position="2"/>
        <end position="33"/>
    </location>
</feature>
<protein>
    <recommendedName>
        <fullName evidence="1">Ammonium transporter AmtB-like domain-containing protein</fullName>
    </recommendedName>
</protein>
<evidence type="ECO:0000313" key="2">
    <source>
        <dbReference type="EMBL" id="SVC37662.1"/>
    </source>
</evidence>
<sequence length="34" mass="3665">IVIALIIKQTIGLRVDSKAEDQGLDMSAHGETNQ</sequence>
<name>A0A382LRF1_9ZZZZ</name>